<dbReference type="Proteomes" id="UP000199642">
    <property type="component" value="Unassembled WGS sequence"/>
</dbReference>
<dbReference type="Pfam" id="PF00512">
    <property type="entry name" value="HisKA"/>
    <property type="match status" value="1"/>
</dbReference>
<feature type="transmembrane region" description="Helical" evidence="4">
    <location>
        <begin position="127"/>
        <end position="147"/>
    </location>
</feature>
<dbReference type="InterPro" id="IPR004358">
    <property type="entry name" value="Sig_transdc_His_kin-like_C"/>
</dbReference>
<organism evidence="6 7">
    <name type="scientific">Algoriphagus hitonicola</name>
    <dbReference type="NCBI Taxonomy" id="435880"/>
    <lineage>
        <taxon>Bacteria</taxon>
        <taxon>Pseudomonadati</taxon>
        <taxon>Bacteroidota</taxon>
        <taxon>Cytophagia</taxon>
        <taxon>Cytophagales</taxon>
        <taxon>Cyclobacteriaceae</taxon>
        <taxon>Algoriphagus</taxon>
    </lineage>
</organism>
<proteinExistence type="predicted"/>
<dbReference type="Gene3D" id="1.10.287.130">
    <property type="match status" value="1"/>
</dbReference>
<dbReference type="SUPFAM" id="SSF47384">
    <property type="entry name" value="Homodimeric domain of signal transducing histidine kinase"/>
    <property type="match status" value="1"/>
</dbReference>
<keyword evidence="7" id="KW-1185">Reference proteome</keyword>
<dbReference type="RefSeq" id="WP_092788829.1">
    <property type="nucleotide sequence ID" value="NZ_FOPC01000002.1"/>
</dbReference>
<evidence type="ECO:0000256" key="4">
    <source>
        <dbReference type="SAM" id="Phobius"/>
    </source>
</evidence>
<dbReference type="InterPro" id="IPR036890">
    <property type="entry name" value="HATPase_C_sf"/>
</dbReference>
<dbReference type="InterPro" id="IPR036097">
    <property type="entry name" value="HisK_dim/P_sf"/>
</dbReference>
<dbReference type="SMART" id="SM00387">
    <property type="entry name" value="HATPase_c"/>
    <property type="match status" value="1"/>
</dbReference>
<dbReference type="AlphaFoldDB" id="A0A1I2QAE4"/>
<feature type="transmembrane region" description="Helical" evidence="4">
    <location>
        <begin position="26"/>
        <end position="46"/>
    </location>
</feature>
<sequence>MFKKITEFFIPSRKLETGDELRSERIFVAVLLISSISNFLGIGLALDIGSTQNGYLLLINGIIGLLILFAYRSGLSKSISSAIFLTQFAISFPLQAWLQGGLASPAAAALFLLPAVAMLISGKRAAIFWMLVSAFLSLGLYLAQLSWGAPAPQYDLEHIEKFYFSSLLSTNITIFIILLVYELGKSRAFKNIQEKNEALVNTQEQLIQQEKLASLGQLTAGIAHEIKNPLNFILNFSEVNSELVDELKENLEKGELGESLELLRDIQFNLKKIHDHGARADNIVKSMLKHSREGTGKKELTDFNELIKEYVNLSFHGMRAGKDPINVSIDLDLDPKINEILINAEDFSRVILNLCNNAFDAMRQRLHENPGEFHAKLKIRTLNNKNTLNFEVEDNGPGIPKPNLDKILQPFFTTKKGTEGTGLGLSISHDIIKSHGGKITVSSKSGQGTIFKIELPNSTHE</sequence>
<dbReference type="InterPro" id="IPR005467">
    <property type="entry name" value="His_kinase_dom"/>
</dbReference>
<dbReference type="SUPFAM" id="SSF55874">
    <property type="entry name" value="ATPase domain of HSP90 chaperone/DNA topoisomerase II/histidine kinase"/>
    <property type="match status" value="1"/>
</dbReference>
<feature type="transmembrane region" description="Helical" evidence="4">
    <location>
        <begin position="78"/>
        <end position="96"/>
    </location>
</feature>
<evidence type="ECO:0000313" key="6">
    <source>
        <dbReference type="EMBL" id="SFG22746.1"/>
    </source>
</evidence>
<keyword evidence="4" id="KW-0812">Transmembrane</keyword>
<protein>
    <recommendedName>
        <fullName evidence="2">histidine kinase</fullName>
        <ecNumber evidence="2">2.7.13.3</ecNumber>
    </recommendedName>
</protein>
<dbReference type="CDD" id="cd00082">
    <property type="entry name" value="HisKA"/>
    <property type="match status" value="1"/>
</dbReference>
<feature type="transmembrane region" description="Helical" evidence="4">
    <location>
        <begin position="52"/>
        <end position="71"/>
    </location>
</feature>
<keyword evidence="3" id="KW-0597">Phosphoprotein</keyword>
<keyword evidence="4" id="KW-0472">Membrane</keyword>
<evidence type="ECO:0000256" key="3">
    <source>
        <dbReference type="ARBA" id="ARBA00022553"/>
    </source>
</evidence>
<reference evidence="7" key="1">
    <citation type="submission" date="2016-10" db="EMBL/GenBank/DDBJ databases">
        <authorList>
            <person name="Varghese N."/>
            <person name="Submissions S."/>
        </authorList>
    </citation>
    <scope>NUCLEOTIDE SEQUENCE [LARGE SCALE GENOMIC DNA]</scope>
    <source>
        <strain evidence="7">DSM 19315</strain>
    </source>
</reference>
<dbReference type="EC" id="2.7.13.3" evidence="2"/>
<evidence type="ECO:0000259" key="5">
    <source>
        <dbReference type="PROSITE" id="PS50109"/>
    </source>
</evidence>
<evidence type="ECO:0000313" key="7">
    <source>
        <dbReference type="Proteomes" id="UP000199642"/>
    </source>
</evidence>
<feature type="transmembrane region" description="Helical" evidence="4">
    <location>
        <begin position="162"/>
        <end position="181"/>
    </location>
</feature>
<dbReference type="PROSITE" id="PS50109">
    <property type="entry name" value="HIS_KIN"/>
    <property type="match status" value="1"/>
</dbReference>
<feature type="domain" description="Histidine kinase" evidence="5">
    <location>
        <begin position="221"/>
        <end position="459"/>
    </location>
</feature>
<dbReference type="SMART" id="SM00388">
    <property type="entry name" value="HisKA"/>
    <property type="match status" value="1"/>
</dbReference>
<name>A0A1I2QAE4_9BACT</name>
<dbReference type="PANTHER" id="PTHR43065:SF42">
    <property type="entry name" value="TWO-COMPONENT SENSOR PPRA"/>
    <property type="match status" value="1"/>
</dbReference>
<dbReference type="InterPro" id="IPR003661">
    <property type="entry name" value="HisK_dim/P_dom"/>
</dbReference>
<gene>
    <name evidence="6" type="ORF">SAMN04487988_10291</name>
</gene>
<dbReference type="PRINTS" id="PR00344">
    <property type="entry name" value="BCTRLSENSOR"/>
</dbReference>
<dbReference type="OrthoDB" id="9806995at2"/>
<keyword evidence="6" id="KW-0418">Kinase</keyword>
<evidence type="ECO:0000256" key="2">
    <source>
        <dbReference type="ARBA" id="ARBA00012438"/>
    </source>
</evidence>
<dbReference type="EMBL" id="FOPC01000002">
    <property type="protein sequence ID" value="SFG22746.1"/>
    <property type="molecule type" value="Genomic_DNA"/>
</dbReference>
<dbReference type="STRING" id="435880.SAMN04487988_10291"/>
<feature type="transmembrane region" description="Helical" evidence="4">
    <location>
        <begin position="102"/>
        <end position="120"/>
    </location>
</feature>
<dbReference type="Gene3D" id="3.30.565.10">
    <property type="entry name" value="Histidine kinase-like ATPase, C-terminal domain"/>
    <property type="match status" value="1"/>
</dbReference>
<dbReference type="GO" id="GO:0000155">
    <property type="term" value="F:phosphorelay sensor kinase activity"/>
    <property type="evidence" value="ECO:0007669"/>
    <property type="project" value="InterPro"/>
</dbReference>
<dbReference type="Pfam" id="PF02518">
    <property type="entry name" value="HATPase_c"/>
    <property type="match status" value="1"/>
</dbReference>
<keyword evidence="6" id="KW-0808">Transferase</keyword>
<keyword evidence="4" id="KW-1133">Transmembrane helix</keyword>
<dbReference type="PANTHER" id="PTHR43065">
    <property type="entry name" value="SENSOR HISTIDINE KINASE"/>
    <property type="match status" value="1"/>
</dbReference>
<dbReference type="InterPro" id="IPR003594">
    <property type="entry name" value="HATPase_dom"/>
</dbReference>
<comment type="catalytic activity">
    <reaction evidence="1">
        <text>ATP + protein L-histidine = ADP + protein N-phospho-L-histidine.</text>
        <dbReference type="EC" id="2.7.13.3"/>
    </reaction>
</comment>
<evidence type="ECO:0000256" key="1">
    <source>
        <dbReference type="ARBA" id="ARBA00000085"/>
    </source>
</evidence>
<accession>A0A1I2QAE4</accession>